<evidence type="ECO:0000313" key="3">
    <source>
        <dbReference type="Proteomes" id="UP001370490"/>
    </source>
</evidence>
<feature type="compositionally biased region" description="Polar residues" evidence="1">
    <location>
        <begin position="132"/>
        <end position="144"/>
    </location>
</feature>
<evidence type="ECO:0000313" key="2">
    <source>
        <dbReference type="EMBL" id="KAK6930410.1"/>
    </source>
</evidence>
<dbReference type="PANTHER" id="PTHR36022">
    <property type="entry name" value="GPI-ANCHORED ADHESIN-LIKE PROTEIN"/>
    <property type="match status" value="1"/>
</dbReference>
<name>A0AAN8VA52_9MAGN</name>
<gene>
    <name evidence="2" type="ORF">RJ641_004504</name>
</gene>
<proteinExistence type="predicted"/>
<dbReference type="PANTHER" id="PTHR36022:SF1">
    <property type="entry name" value="GPI-ANCHORED ADHESIN-LIKE PROTEIN"/>
    <property type="match status" value="1"/>
</dbReference>
<keyword evidence="3" id="KW-1185">Reference proteome</keyword>
<feature type="compositionally biased region" description="Basic and acidic residues" evidence="1">
    <location>
        <begin position="145"/>
        <end position="156"/>
    </location>
</feature>
<dbReference type="EMBL" id="JBAMMX010000012">
    <property type="protein sequence ID" value="KAK6930410.1"/>
    <property type="molecule type" value="Genomic_DNA"/>
</dbReference>
<feature type="compositionally biased region" description="Polar residues" evidence="1">
    <location>
        <begin position="168"/>
        <end position="179"/>
    </location>
</feature>
<feature type="compositionally biased region" description="Polar residues" evidence="1">
    <location>
        <begin position="1"/>
        <end position="12"/>
    </location>
</feature>
<feature type="region of interest" description="Disordered" evidence="1">
    <location>
        <begin position="1"/>
        <end position="34"/>
    </location>
</feature>
<feature type="region of interest" description="Disordered" evidence="1">
    <location>
        <begin position="78"/>
        <end position="187"/>
    </location>
</feature>
<protein>
    <submittedName>
        <fullName evidence="2">Uncharacterized protein</fullName>
    </submittedName>
</protein>
<evidence type="ECO:0000256" key="1">
    <source>
        <dbReference type="SAM" id="MobiDB-lite"/>
    </source>
</evidence>
<sequence length="608" mass="66118">MKNRAASNSTASKIGKKNVATSEPQRRKKSFQQSRLHPLNSIDCNTSSSSCSSTCSSSISIEAQKRCCLSFFSSVSRTPLRKPRNPNNNRTPKSAPLTAPPNPTRSKPKPTNANPSTLKPAPKSIKKRPISRLTSGSAGRSQNQKQEEVSNPRDADTSPLCKFGTGSAGCSQNQKQEVSNPREADGSPLCKFGSGSAAFDDNADNCATGYVVSGVADRRKCRARGILTVGDNGKASRVFNDSRVSPVLFPTDASMHWLLSPCNEEDEEDQAPNSPHGTPGIQGKPRYASPISSESDVLSCKEGSSAMTLSDTNTTTRKNFTYPIQYDLLVSLSHGMAAFSISPPTQPIPNCKDVVSKEEREYHNLAPESSPLSTVSLDSENVIQTPQSDSCSEYRHISTSWLRAGDFSLNEFNSKLDLVADVLPTTSFSSENQKLIQNPTSLTAPSQLSKFSQVQGTLDDHASWILSSASENVSLSQMRISWREGLASRIFDMDEMDCCRCLSDDDDDVNVCNVEAENKQDFSSDFGSFETIGHESRTTGEIRKSFPHRNNSCSESISIDGGGLVASGDSDWTICYKNRLLENVIRTYGSGFSSGALLRVQFDELLLR</sequence>
<accession>A0AAN8VA52</accession>
<feature type="non-terminal residue" evidence="2">
    <location>
        <position position="608"/>
    </location>
</feature>
<comment type="caution">
    <text evidence="2">The sequence shown here is derived from an EMBL/GenBank/DDBJ whole genome shotgun (WGS) entry which is preliminary data.</text>
</comment>
<dbReference type="AlphaFoldDB" id="A0AAN8VA52"/>
<dbReference type="Proteomes" id="UP001370490">
    <property type="component" value="Unassembled WGS sequence"/>
</dbReference>
<organism evidence="2 3">
    <name type="scientific">Dillenia turbinata</name>
    <dbReference type="NCBI Taxonomy" id="194707"/>
    <lineage>
        <taxon>Eukaryota</taxon>
        <taxon>Viridiplantae</taxon>
        <taxon>Streptophyta</taxon>
        <taxon>Embryophyta</taxon>
        <taxon>Tracheophyta</taxon>
        <taxon>Spermatophyta</taxon>
        <taxon>Magnoliopsida</taxon>
        <taxon>eudicotyledons</taxon>
        <taxon>Gunneridae</taxon>
        <taxon>Pentapetalae</taxon>
        <taxon>Dilleniales</taxon>
        <taxon>Dilleniaceae</taxon>
        <taxon>Dillenia</taxon>
    </lineage>
</organism>
<feature type="region of interest" description="Disordered" evidence="1">
    <location>
        <begin position="264"/>
        <end position="294"/>
    </location>
</feature>
<reference evidence="2 3" key="1">
    <citation type="submission" date="2023-12" db="EMBL/GenBank/DDBJ databases">
        <title>A high-quality genome assembly for Dillenia turbinata (Dilleniales).</title>
        <authorList>
            <person name="Chanderbali A."/>
        </authorList>
    </citation>
    <scope>NUCLEOTIDE SEQUENCE [LARGE SCALE GENOMIC DNA]</scope>
    <source>
        <strain evidence="2">LSX21</strain>
        <tissue evidence="2">Leaf</tissue>
    </source>
</reference>